<dbReference type="PANTHER" id="PTHR45982:SF1">
    <property type="entry name" value="REGULATOR OF CHROMOSOME CONDENSATION"/>
    <property type="match status" value="1"/>
</dbReference>
<evidence type="ECO:0000313" key="2">
    <source>
        <dbReference type="EMBL" id="AKU95256.1"/>
    </source>
</evidence>
<accession>A0A0K1PPE4</accession>
<dbReference type="GO" id="GO:0005085">
    <property type="term" value="F:guanyl-nucleotide exchange factor activity"/>
    <property type="evidence" value="ECO:0007669"/>
    <property type="project" value="TreeGrafter"/>
</dbReference>
<dbReference type="PANTHER" id="PTHR45982">
    <property type="entry name" value="REGULATOR OF CHROMOSOME CONDENSATION"/>
    <property type="match status" value="1"/>
</dbReference>
<keyword evidence="3" id="KW-1185">Reference proteome</keyword>
<proteinExistence type="predicted"/>
<feature type="region of interest" description="Disordered" evidence="1">
    <location>
        <begin position="1"/>
        <end position="51"/>
    </location>
</feature>
<gene>
    <name evidence="2" type="ORF">AKJ09_01920</name>
</gene>
<evidence type="ECO:0008006" key="4">
    <source>
        <dbReference type="Google" id="ProtNLM"/>
    </source>
</evidence>
<dbReference type="KEGG" id="llu:AKJ09_01920"/>
<dbReference type="EMBL" id="CP012333">
    <property type="protein sequence ID" value="AKU95256.1"/>
    <property type="molecule type" value="Genomic_DNA"/>
</dbReference>
<dbReference type="AlphaFoldDB" id="A0A0K1PPE4"/>
<dbReference type="RefSeq" id="WP_146646735.1">
    <property type="nucleotide sequence ID" value="NZ_CP012333.1"/>
</dbReference>
<dbReference type="Pfam" id="PF13540">
    <property type="entry name" value="RCC1_2"/>
    <property type="match status" value="2"/>
</dbReference>
<name>A0A0K1PPE4_9BACT</name>
<protein>
    <recommendedName>
        <fullName evidence="4">BNR repeat domain protein</fullName>
    </recommendedName>
</protein>
<reference evidence="2 3" key="1">
    <citation type="submission" date="2015-08" db="EMBL/GenBank/DDBJ databases">
        <authorList>
            <person name="Babu N.S."/>
            <person name="Beckwith C.J."/>
            <person name="Beseler K.G."/>
            <person name="Brison A."/>
            <person name="Carone J.V."/>
            <person name="Caskin T.P."/>
            <person name="Diamond M."/>
            <person name="Durham M.E."/>
            <person name="Foxe J.M."/>
            <person name="Go M."/>
            <person name="Henderson B.A."/>
            <person name="Jones I.B."/>
            <person name="McGettigan J.A."/>
            <person name="Micheletti S.J."/>
            <person name="Nasrallah M.E."/>
            <person name="Ortiz D."/>
            <person name="Piller C.R."/>
            <person name="Privatt S.R."/>
            <person name="Schneider S.L."/>
            <person name="Sharp S."/>
            <person name="Smith T.C."/>
            <person name="Stanton J.D."/>
            <person name="Ullery H.E."/>
            <person name="Wilson R.J."/>
            <person name="Serrano M.G."/>
            <person name="Buck G."/>
            <person name="Lee V."/>
            <person name="Wang Y."/>
            <person name="Carvalho R."/>
            <person name="Voegtly L."/>
            <person name="Shi R."/>
            <person name="Duckworth R."/>
            <person name="Johnson A."/>
            <person name="Loviza R."/>
            <person name="Walstead R."/>
            <person name="Shah Z."/>
            <person name="Kiflezghi M."/>
            <person name="Wade K."/>
            <person name="Ball S.L."/>
            <person name="Bradley K.W."/>
            <person name="Asai D.J."/>
            <person name="Bowman C.A."/>
            <person name="Russell D.A."/>
            <person name="Pope W.H."/>
            <person name="Jacobs-Sera D."/>
            <person name="Hendrix R.W."/>
            <person name="Hatfull G.F."/>
        </authorList>
    </citation>
    <scope>NUCLEOTIDE SEQUENCE [LARGE SCALE GENOMIC DNA]</scope>
    <source>
        <strain evidence="2 3">DSM 27648</strain>
    </source>
</reference>
<sequence>MGAAASCASESDPTAADAPLDAGATSSDAGVSGDVADTSAPAHVDAGRSDAGPTAVTCGEDKCVTSLVTVGYGEGFCAHYHDDTVLCWGENTKGQLGRGDETNNYGDGTPTRVVGVSNVVDLNHTCAVDRNGDTWCWGTGAFLRDETQPVTTEKTPVKLPLPPATKVMIESFYDHGVGCAVTQVGLLCWGSNLYGMLGQPAFGDDLHAPQPPRTIAMPNGAPIRALAMGHAAFALREDETLTSWGANPPLGRISSLFPDPKPKPIALSSVKDVDVQGDNACAVAEGIAYCWGTPPGNPYTGSALPLGRALPEPVPTPEPVVQIATATSTSNVDPRRGCAVSDKGNVYCWGDNANGQVGDGTKNYATSAVKVALPEPAAQVKTTSKTTCALLLSGKVMCWGDDGFGQLGAGTLRKPSLVPQEVVLP</sequence>
<organism evidence="2 3">
    <name type="scientific">Labilithrix luteola</name>
    <dbReference type="NCBI Taxonomy" id="1391654"/>
    <lineage>
        <taxon>Bacteria</taxon>
        <taxon>Pseudomonadati</taxon>
        <taxon>Myxococcota</taxon>
        <taxon>Polyangia</taxon>
        <taxon>Polyangiales</taxon>
        <taxon>Labilitrichaceae</taxon>
        <taxon>Labilithrix</taxon>
    </lineage>
</organism>
<dbReference type="Gene3D" id="2.130.10.30">
    <property type="entry name" value="Regulator of chromosome condensation 1/beta-lactamase-inhibitor protein II"/>
    <property type="match status" value="2"/>
</dbReference>
<dbReference type="GO" id="GO:0005737">
    <property type="term" value="C:cytoplasm"/>
    <property type="evidence" value="ECO:0007669"/>
    <property type="project" value="TreeGrafter"/>
</dbReference>
<dbReference type="Pfam" id="PF00415">
    <property type="entry name" value="RCC1"/>
    <property type="match status" value="1"/>
</dbReference>
<dbReference type="InterPro" id="IPR000408">
    <property type="entry name" value="Reg_chr_condens"/>
</dbReference>
<dbReference type="PROSITE" id="PS50012">
    <property type="entry name" value="RCC1_3"/>
    <property type="match status" value="2"/>
</dbReference>
<dbReference type="InterPro" id="IPR051553">
    <property type="entry name" value="Ran_GTPase-activating"/>
</dbReference>
<dbReference type="STRING" id="1391654.AKJ09_01920"/>
<evidence type="ECO:0000256" key="1">
    <source>
        <dbReference type="SAM" id="MobiDB-lite"/>
    </source>
</evidence>
<dbReference type="PRINTS" id="PR00633">
    <property type="entry name" value="RCCNDNSATION"/>
</dbReference>
<dbReference type="SUPFAM" id="SSF50985">
    <property type="entry name" value="RCC1/BLIP-II"/>
    <property type="match status" value="2"/>
</dbReference>
<dbReference type="InterPro" id="IPR009091">
    <property type="entry name" value="RCC1/BLIP-II"/>
</dbReference>
<dbReference type="Proteomes" id="UP000064967">
    <property type="component" value="Chromosome"/>
</dbReference>
<dbReference type="OrthoDB" id="9758365at2"/>
<evidence type="ECO:0000313" key="3">
    <source>
        <dbReference type="Proteomes" id="UP000064967"/>
    </source>
</evidence>